<organism evidence="2 3">
    <name type="scientific">Caerostris extrusa</name>
    <name type="common">Bark spider</name>
    <name type="synonym">Caerostris bankana</name>
    <dbReference type="NCBI Taxonomy" id="172846"/>
    <lineage>
        <taxon>Eukaryota</taxon>
        <taxon>Metazoa</taxon>
        <taxon>Ecdysozoa</taxon>
        <taxon>Arthropoda</taxon>
        <taxon>Chelicerata</taxon>
        <taxon>Arachnida</taxon>
        <taxon>Araneae</taxon>
        <taxon>Araneomorphae</taxon>
        <taxon>Entelegynae</taxon>
        <taxon>Araneoidea</taxon>
        <taxon>Araneidae</taxon>
        <taxon>Caerostris</taxon>
    </lineage>
</organism>
<reference evidence="2 3" key="1">
    <citation type="submission" date="2021-06" db="EMBL/GenBank/DDBJ databases">
        <title>Caerostris extrusa draft genome.</title>
        <authorList>
            <person name="Kono N."/>
            <person name="Arakawa K."/>
        </authorList>
    </citation>
    <scope>NUCLEOTIDE SEQUENCE [LARGE SCALE GENOMIC DNA]</scope>
</reference>
<feature type="region of interest" description="Disordered" evidence="1">
    <location>
        <begin position="57"/>
        <end position="96"/>
    </location>
</feature>
<dbReference type="Proteomes" id="UP001054945">
    <property type="component" value="Unassembled WGS sequence"/>
</dbReference>
<keyword evidence="3" id="KW-1185">Reference proteome</keyword>
<feature type="compositionally biased region" description="Basic residues" evidence="1">
    <location>
        <begin position="57"/>
        <end position="78"/>
    </location>
</feature>
<accession>A0AAV4Y5N2</accession>
<evidence type="ECO:0000313" key="2">
    <source>
        <dbReference type="EMBL" id="GIZ01281.1"/>
    </source>
</evidence>
<dbReference type="EMBL" id="BPLR01001277">
    <property type="protein sequence ID" value="GIZ01281.1"/>
    <property type="molecule type" value="Genomic_DNA"/>
</dbReference>
<gene>
    <name evidence="2" type="ORF">CEXT_73121</name>
</gene>
<name>A0AAV4Y5N2_CAEEX</name>
<evidence type="ECO:0000313" key="3">
    <source>
        <dbReference type="Proteomes" id="UP001054945"/>
    </source>
</evidence>
<proteinExistence type="predicted"/>
<dbReference type="AlphaFoldDB" id="A0AAV4Y5N2"/>
<protein>
    <submittedName>
        <fullName evidence="2">Uncharacterized protein</fullName>
    </submittedName>
</protein>
<sequence>MSQKSSSAQCHPLTPVTTPRTDAIAPAYVPLNFPFPTWRIHTTPDSEQKLCLMILIRKKKKKKKKRKERRKIKKKKEEKKKQREREDEMQDSNTCT</sequence>
<comment type="caution">
    <text evidence="2">The sequence shown here is derived from an EMBL/GenBank/DDBJ whole genome shotgun (WGS) entry which is preliminary data.</text>
</comment>
<evidence type="ECO:0000256" key="1">
    <source>
        <dbReference type="SAM" id="MobiDB-lite"/>
    </source>
</evidence>